<feature type="compositionally biased region" description="Low complexity" evidence="10">
    <location>
        <begin position="62"/>
        <end position="77"/>
    </location>
</feature>
<evidence type="ECO:0000256" key="6">
    <source>
        <dbReference type="ARBA" id="ARBA00023163"/>
    </source>
</evidence>
<accession>A0ABR0EZE1</accession>
<evidence type="ECO:0000256" key="3">
    <source>
        <dbReference type="ARBA" id="ARBA00019615"/>
    </source>
</evidence>
<name>A0ABR0EZE1_ZASCE</name>
<evidence type="ECO:0000313" key="11">
    <source>
        <dbReference type="EMBL" id="KAK4506583.1"/>
    </source>
</evidence>
<evidence type="ECO:0000313" key="12">
    <source>
        <dbReference type="Proteomes" id="UP001305779"/>
    </source>
</evidence>
<comment type="similarity">
    <text evidence="2 9">Belongs to the Mediator complex subunit 19 family.</text>
</comment>
<dbReference type="Proteomes" id="UP001305779">
    <property type="component" value="Unassembled WGS sequence"/>
</dbReference>
<gene>
    <name evidence="9" type="primary">MED19</name>
    <name evidence="11" type="ORF">PRZ48_000315</name>
</gene>
<reference evidence="11 12" key="1">
    <citation type="journal article" date="2023" name="G3 (Bethesda)">
        <title>A chromosome-level genome assembly of Zasmidium syzygii isolated from banana leaves.</title>
        <authorList>
            <person name="van Westerhoven A.C."/>
            <person name="Mehrabi R."/>
            <person name="Talebi R."/>
            <person name="Steentjes M.B.F."/>
            <person name="Corcolon B."/>
            <person name="Chong P.A."/>
            <person name="Kema G.H.J."/>
            <person name="Seidl M.F."/>
        </authorList>
    </citation>
    <scope>NUCLEOTIDE SEQUENCE [LARGE SCALE GENOMIC DNA]</scope>
    <source>
        <strain evidence="11 12">P124</strain>
    </source>
</reference>
<evidence type="ECO:0000256" key="8">
    <source>
        <dbReference type="ARBA" id="ARBA00032018"/>
    </source>
</evidence>
<comment type="subcellular location">
    <subcellularLocation>
        <location evidence="1 9">Nucleus</location>
    </subcellularLocation>
</comment>
<keyword evidence="7 9" id="KW-0539">Nucleus</keyword>
<feature type="region of interest" description="Disordered" evidence="10">
    <location>
        <begin position="298"/>
        <end position="418"/>
    </location>
</feature>
<keyword evidence="4 9" id="KW-0805">Transcription regulation</keyword>
<keyword evidence="6 9" id="KW-0804">Transcription</keyword>
<comment type="subunit">
    <text evidence="9">Component of the Mediator complex.</text>
</comment>
<evidence type="ECO:0000256" key="9">
    <source>
        <dbReference type="RuleBase" id="RU364151"/>
    </source>
</evidence>
<evidence type="ECO:0000256" key="4">
    <source>
        <dbReference type="ARBA" id="ARBA00023015"/>
    </source>
</evidence>
<comment type="caution">
    <text evidence="11">The sequence shown here is derived from an EMBL/GenBank/DDBJ whole genome shotgun (WGS) entry which is preliminary data.</text>
</comment>
<dbReference type="EMBL" id="JAXOVC010000001">
    <property type="protein sequence ID" value="KAK4506583.1"/>
    <property type="molecule type" value="Genomic_DNA"/>
</dbReference>
<keyword evidence="12" id="KW-1185">Reference proteome</keyword>
<feature type="compositionally biased region" description="Polar residues" evidence="10">
    <location>
        <begin position="317"/>
        <end position="326"/>
    </location>
</feature>
<comment type="function">
    <text evidence="9">Component of the Mediator complex, a coactivator involved in the regulated transcription of nearly all RNA polymerase II-dependent genes. Mediator functions as a bridge to convey information from gene-specific regulatory proteins to the basal RNA polymerase II transcription machinery. Mediator is recruited to promoters by direct interactions with regulatory proteins and serves as a scaffold for the assembly of a functional preinitiation complex with RNA polymerase II and the general transcription factors.</text>
</comment>
<feature type="compositionally biased region" description="Basic and acidic residues" evidence="10">
    <location>
        <begin position="102"/>
        <end position="137"/>
    </location>
</feature>
<protein>
    <recommendedName>
        <fullName evidence="3 9">Mediator of RNA polymerase II transcription subunit 19</fullName>
    </recommendedName>
    <alternativeName>
        <fullName evidence="8 9">Mediator complex subunit 19</fullName>
    </alternativeName>
</protein>
<feature type="compositionally biased region" description="Polar residues" evidence="10">
    <location>
        <begin position="387"/>
        <end position="407"/>
    </location>
</feature>
<feature type="region of interest" description="Disordered" evidence="10">
    <location>
        <begin position="1"/>
        <end position="162"/>
    </location>
</feature>
<evidence type="ECO:0000256" key="5">
    <source>
        <dbReference type="ARBA" id="ARBA00023159"/>
    </source>
</evidence>
<organism evidence="11 12">
    <name type="scientific">Zasmidium cellare</name>
    <name type="common">Wine cellar mold</name>
    <name type="synonym">Racodium cellare</name>
    <dbReference type="NCBI Taxonomy" id="395010"/>
    <lineage>
        <taxon>Eukaryota</taxon>
        <taxon>Fungi</taxon>
        <taxon>Dikarya</taxon>
        <taxon>Ascomycota</taxon>
        <taxon>Pezizomycotina</taxon>
        <taxon>Dothideomycetes</taxon>
        <taxon>Dothideomycetidae</taxon>
        <taxon>Mycosphaerellales</taxon>
        <taxon>Mycosphaerellaceae</taxon>
        <taxon>Zasmidium</taxon>
    </lineage>
</organism>
<evidence type="ECO:0000256" key="2">
    <source>
        <dbReference type="ARBA" id="ARBA00009259"/>
    </source>
</evidence>
<dbReference type="InterPro" id="IPR013942">
    <property type="entry name" value="Mediator_Med19_fun"/>
</dbReference>
<evidence type="ECO:0000256" key="1">
    <source>
        <dbReference type="ARBA" id="ARBA00004123"/>
    </source>
</evidence>
<feature type="compositionally biased region" description="Basic and acidic residues" evidence="10">
    <location>
        <begin position="1"/>
        <end position="15"/>
    </location>
</feature>
<keyword evidence="5 9" id="KW-0010">Activator</keyword>
<proteinExistence type="inferred from homology"/>
<dbReference type="Pfam" id="PF08633">
    <property type="entry name" value="Rox3"/>
    <property type="match status" value="1"/>
</dbReference>
<evidence type="ECO:0000256" key="7">
    <source>
        <dbReference type="ARBA" id="ARBA00023242"/>
    </source>
</evidence>
<sequence>MSASDGERSPKRQRLESYSPASPPLNPDTKAFIPPNTPPPSVRMSPSWQAQSSQNNHHQGNSTTFPTPPSTSGFHGHSAGRGAGSEAGGESGRQTPVTDADGEARKDSDGDMEMADRHDGGDRDAEHRRTDHERMRNADAASSLSVAQPLYKLSTTPIPPVRPEPSLDLIQLYSLQRIQASVARRDPRTGEKINKLRKSYENKVKALGLEGRNKATQNEHELWGLVDPAWEQELEPGLTGWQQKLREVNLPLARTEAHDNVFSKLDAALALHPGRLPPKEHKEYQSMLGLDDPAVGVKPGMNKVPNGPVSAVAKTAPATQIRNSAPASPGSMAGRPDRANKKRRYDDASYVGYQEGYEDDGYSTGGMDDTGRHGSNAAKRQKRKDFPSTSAAGQQSARNSPSAFSNGGQNGMVGVRSS</sequence>
<evidence type="ECO:0000256" key="10">
    <source>
        <dbReference type="SAM" id="MobiDB-lite"/>
    </source>
</evidence>
<feature type="compositionally biased region" description="Polar residues" evidence="10">
    <location>
        <begin position="44"/>
        <end position="61"/>
    </location>
</feature>
<feature type="compositionally biased region" description="Basic and acidic residues" evidence="10">
    <location>
        <begin position="335"/>
        <end position="347"/>
    </location>
</feature>
<feature type="compositionally biased region" description="Gly residues" evidence="10">
    <location>
        <begin position="79"/>
        <end position="91"/>
    </location>
</feature>